<proteinExistence type="predicted"/>
<gene>
    <name evidence="2" type="ORF">PFTANZ_01512</name>
</gene>
<organism evidence="2 3">
    <name type="scientific">Plasmodium falciparum Tanzania</name>
    <name type="common">2000708</name>
    <dbReference type="NCBI Taxonomy" id="1036725"/>
    <lineage>
        <taxon>Eukaryota</taxon>
        <taxon>Sar</taxon>
        <taxon>Alveolata</taxon>
        <taxon>Apicomplexa</taxon>
        <taxon>Aconoidasida</taxon>
        <taxon>Haemosporida</taxon>
        <taxon>Plasmodiidae</taxon>
        <taxon>Plasmodium</taxon>
        <taxon>Plasmodium (Laverania)</taxon>
    </lineage>
</organism>
<dbReference type="Proteomes" id="UP000030708">
    <property type="component" value="Unassembled WGS sequence"/>
</dbReference>
<name>A0A024WA26_PLAFA</name>
<dbReference type="EMBL" id="KI926340">
    <property type="protein sequence ID" value="ETW37749.1"/>
    <property type="molecule type" value="Genomic_DNA"/>
</dbReference>
<dbReference type="PANTHER" id="PTHR21481">
    <property type="entry name" value="PROTEIN CLEC16A"/>
    <property type="match status" value="1"/>
</dbReference>
<dbReference type="GO" id="GO:0005770">
    <property type="term" value="C:late endosome"/>
    <property type="evidence" value="ECO:0007669"/>
    <property type="project" value="TreeGrafter"/>
</dbReference>
<reference evidence="2 3" key="1">
    <citation type="submission" date="2013-02" db="EMBL/GenBank/DDBJ databases">
        <title>The Genome Annotation of Plasmodium falciparum Tanzania (2000708).</title>
        <authorList>
            <consortium name="The Broad Institute Genome Sequencing Platform"/>
            <consortium name="The Broad Institute Genome Sequencing Center for Infectious Disease"/>
            <person name="Neafsey D."/>
            <person name="Hoffman S."/>
            <person name="Volkman S."/>
            <person name="Rosenthal P."/>
            <person name="Walker B."/>
            <person name="Young S.K."/>
            <person name="Zeng Q."/>
            <person name="Gargeya S."/>
            <person name="Fitzgerald M."/>
            <person name="Haas B."/>
            <person name="Abouelleil A."/>
            <person name="Allen A.W."/>
            <person name="Alvarado L."/>
            <person name="Arachchi H.M."/>
            <person name="Berlin A.M."/>
            <person name="Chapman S.B."/>
            <person name="Gainer-Dewar J."/>
            <person name="Goldberg J."/>
            <person name="Griggs A."/>
            <person name="Gujja S."/>
            <person name="Hansen M."/>
            <person name="Howarth C."/>
            <person name="Imamovic A."/>
            <person name="Ireland A."/>
            <person name="Larimer J."/>
            <person name="McCowan C."/>
            <person name="Murphy C."/>
            <person name="Pearson M."/>
            <person name="Poon T.W."/>
            <person name="Priest M."/>
            <person name="Roberts A."/>
            <person name="Saif S."/>
            <person name="Shea T."/>
            <person name="Sisk P."/>
            <person name="Sykes S."/>
            <person name="Wortman J."/>
            <person name="Nusbaum C."/>
            <person name="Birren B."/>
        </authorList>
    </citation>
    <scope>NUCLEOTIDE SEQUENCE [LARGE SCALE GENOMIC DNA]</scope>
    <source>
        <strain evidence="3">Tanzania (2000708)</strain>
    </source>
</reference>
<reference evidence="2 3" key="2">
    <citation type="submission" date="2013-02" db="EMBL/GenBank/DDBJ databases">
        <title>The Genome Sequence of Plasmodium falciparum Tanzania (2000708).</title>
        <authorList>
            <consortium name="The Broad Institute Genome Sequencing Platform"/>
            <consortium name="The Broad Institute Genome Sequencing Center for Infectious Disease"/>
            <person name="Neafsey D."/>
            <person name="Cheeseman I."/>
            <person name="Volkman S."/>
            <person name="Adams J."/>
            <person name="Walker B."/>
            <person name="Young S.K."/>
            <person name="Zeng Q."/>
            <person name="Gargeya S."/>
            <person name="Fitzgerald M."/>
            <person name="Haas B."/>
            <person name="Abouelleil A."/>
            <person name="Alvarado L."/>
            <person name="Arachchi H.M."/>
            <person name="Berlin A.M."/>
            <person name="Chapman S.B."/>
            <person name="Dewar J."/>
            <person name="Goldberg J."/>
            <person name="Griggs A."/>
            <person name="Gujja S."/>
            <person name="Hansen M."/>
            <person name="Howarth C."/>
            <person name="Imamovic A."/>
            <person name="Larimer J."/>
            <person name="McCowan C."/>
            <person name="Murphy C."/>
            <person name="Neiman D."/>
            <person name="Pearson M."/>
            <person name="Priest M."/>
            <person name="Roberts A."/>
            <person name="Saif S."/>
            <person name="Shea T."/>
            <person name="Sisk P."/>
            <person name="Sykes S."/>
            <person name="Wortman J."/>
            <person name="Nusbaum C."/>
            <person name="Birren B."/>
        </authorList>
    </citation>
    <scope>NUCLEOTIDE SEQUENCE [LARGE SCALE GENOMIC DNA]</scope>
    <source>
        <strain evidence="3">Tanzania (2000708)</strain>
    </source>
</reference>
<evidence type="ECO:0000313" key="2">
    <source>
        <dbReference type="EMBL" id="ETW37749.1"/>
    </source>
</evidence>
<feature type="region of interest" description="Disordered" evidence="1">
    <location>
        <begin position="34"/>
        <end position="113"/>
    </location>
</feature>
<evidence type="ECO:0000256" key="1">
    <source>
        <dbReference type="SAM" id="MobiDB-lite"/>
    </source>
</evidence>
<sequence length="351" mass="42050">MNIVNEAEEFEDYHFLSYPVSQIEIYRRNVHDINKTDDKDNHNKDKVDEDKQINSTDDKDKKNNSTCQEQKEKETVVKKGKQDEPSVHKEKELKDQENKEHVNEKDNKKKDILDQNFKEKDINEEATVIEEENKQTKINCMKENENIGDIEKNLTSNNIMKYNELSNPILLNFMLLTNIQKEKNIKKCEKDNIKNKISDIYLLLSIQFIYNYLNTSDDDLNNMNISFFKVSNYNFLYIYWNIINVHINNLYLRIITLKLLVNLTLLLRKNWQIKLKALYAKWNIKCVKYFGITNVKKEWCVKELNFMKNILKLNFYDTTRSLIVYKEIKSGIQSVNDKYKKKLEEYLDTFN</sequence>
<dbReference type="AlphaFoldDB" id="A0A024WA26"/>
<dbReference type="GO" id="GO:1901096">
    <property type="term" value="P:regulation of autophagosome maturation"/>
    <property type="evidence" value="ECO:0007669"/>
    <property type="project" value="TreeGrafter"/>
</dbReference>
<dbReference type="PANTHER" id="PTHR21481:SF0">
    <property type="entry name" value="PROTEIN CLEC16A"/>
    <property type="match status" value="1"/>
</dbReference>
<dbReference type="GO" id="GO:0016197">
    <property type="term" value="P:endosomal transport"/>
    <property type="evidence" value="ECO:0007669"/>
    <property type="project" value="TreeGrafter"/>
</dbReference>
<dbReference type="InterPro" id="IPR039272">
    <property type="entry name" value="CLEC16A/TT9"/>
</dbReference>
<evidence type="ECO:0000313" key="3">
    <source>
        <dbReference type="Proteomes" id="UP000030708"/>
    </source>
</evidence>
<accession>A0A024WA26</accession>
<dbReference type="GO" id="GO:0007034">
    <property type="term" value="P:vacuolar transport"/>
    <property type="evidence" value="ECO:0007669"/>
    <property type="project" value="TreeGrafter"/>
</dbReference>
<protein>
    <submittedName>
        <fullName evidence="2">Uncharacterized protein</fullName>
    </submittedName>
</protein>
<dbReference type="GO" id="GO:0005794">
    <property type="term" value="C:Golgi apparatus"/>
    <property type="evidence" value="ECO:0007669"/>
    <property type="project" value="TreeGrafter"/>
</dbReference>